<dbReference type="NCBIfam" id="TIGR03349">
    <property type="entry name" value="IV_VI_DotU"/>
    <property type="match status" value="1"/>
</dbReference>
<evidence type="ECO:0000259" key="2">
    <source>
        <dbReference type="Pfam" id="PF09850"/>
    </source>
</evidence>
<dbReference type="Proteomes" id="UP000199120">
    <property type="component" value="Unassembled WGS sequence"/>
</dbReference>
<keyword evidence="1" id="KW-0472">Membrane</keyword>
<dbReference type="InterPro" id="IPR017732">
    <property type="entry name" value="T4/T6SS_DotU"/>
</dbReference>
<evidence type="ECO:0000256" key="1">
    <source>
        <dbReference type="SAM" id="Phobius"/>
    </source>
</evidence>
<keyword evidence="1" id="KW-0812">Transmembrane</keyword>
<evidence type="ECO:0000313" key="4">
    <source>
        <dbReference type="Proteomes" id="UP000199120"/>
    </source>
</evidence>
<dbReference type="RefSeq" id="WP_090545296.1">
    <property type="nucleotide sequence ID" value="NZ_FNSR01000001.1"/>
</dbReference>
<proteinExistence type="predicted"/>
<dbReference type="PANTHER" id="PTHR38033:SF1">
    <property type="entry name" value="DOTU FAMILY TYPE IV_VI SECRETION SYSTEM PROTEIN"/>
    <property type="match status" value="1"/>
</dbReference>
<organism evidence="3 4">
    <name type="scientific">Paraburkholderia caballeronis</name>
    <dbReference type="NCBI Taxonomy" id="416943"/>
    <lineage>
        <taxon>Bacteria</taxon>
        <taxon>Pseudomonadati</taxon>
        <taxon>Pseudomonadota</taxon>
        <taxon>Betaproteobacteria</taxon>
        <taxon>Burkholderiales</taxon>
        <taxon>Burkholderiaceae</taxon>
        <taxon>Paraburkholderia</taxon>
    </lineage>
</organism>
<dbReference type="Pfam" id="PF09850">
    <property type="entry name" value="DotU"/>
    <property type="match status" value="1"/>
</dbReference>
<dbReference type="AlphaFoldDB" id="A0A1H7UAW6"/>
<feature type="transmembrane region" description="Helical" evidence="1">
    <location>
        <begin position="203"/>
        <end position="229"/>
    </location>
</feature>
<name>A0A1H7UAW6_9BURK</name>
<dbReference type="STRING" id="416943.SAMN05445871_2518"/>
<dbReference type="OrthoDB" id="345640at2"/>
<evidence type="ECO:0000313" key="3">
    <source>
        <dbReference type="EMBL" id="SEL93939.1"/>
    </source>
</evidence>
<dbReference type="EMBL" id="FOAJ01000018">
    <property type="protein sequence ID" value="SEL93939.1"/>
    <property type="molecule type" value="Genomic_DNA"/>
</dbReference>
<gene>
    <name evidence="3" type="ORF">SAMN05192542_11871</name>
</gene>
<protein>
    <submittedName>
        <fullName evidence="3">Type VI secretion system protein ImpK</fullName>
    </submittedName>
</protein>
<accession>A0A1H7UAW6</accession>
<dbReference type="PANTHER" id="PTHR38033">
    <property type="entry name" value="MEMBRANE PROTEIN-RELATED"/>
    <property type="match status" value="1"/>
</dbReference>
<sequence length="234" mass="25318">MRLLNCFIPFFAQLRAFAQQPSGDAATAAARLDASIAAVRLAAADAGYGETDVDDALFAAVAWADEVLLTLPWDGAAQWQRQLLQRRYFNVSNAGVAFFARLDQLAAQRLDVREVYCLCLGLGFGGRYAYDCNQKALTDIKRSNFALLLQGDDGLPGEAGQLLFPDGYSTLREQAAPSARGIWRAWLRPRGRGGRLSFTVGAVLVPVAVLLVLFGVYHLVIALSVGALLPQITV</sequence>
<reference evidence="4" key="1">
    <citation type="submission" date="2016-10" db="EMBL/GenBank/DDBJ databases">
        <authorList>
            <person name="Varghese N."/>
            <person name="Submissions S."/>
        </authorList>
    </citation>
    <scope>NUCLEOTIDE SEQUENCE [LARGE SCALE GENOMIC DNA]</scope>
    <source>
        <strain evidence="4">LMG 26416</strain>
    </source>
</reference>
<dbReference type="Gene3D" id="1.25.40.590">
    <property type="entry name" value="Type IV / VI secretion system, DotU"/>
    <property type="match status" value="1"/>
</dbReference>
<dbReference type="InterPro" id="IPR038522">
    <property type="entry name" value="T4/T6SS_DotU_sf"/>
</dbReference>
<feature type="domain" description="Type IV / VI secretion system DotU" evidence="2">
    <location>
        <begin position="3"/>
        <end position="219"/>
    </location>
</feature>
<keyword evidence="4" id="KW-1185">Reference proteome</keyword>
<keyword evidence="1" id="KW-1133">Transmembrane helix</keyword>